<name>A0ABD1EYB8_HYPHA</name>
<proteinExistence type="predicted"/>
<accession>A0ABD1EYB8</accession>
<reference evidence="1 2" key="1">
    <citation type="submission" date="2024-05" db="EMBL/GenBank/DDBJ databases">
        <title>Genetic variation in Jamaican populations of the coffee berry borer (Hypothenemus hampei).</title>
        <authorList>
            <person name="Errbii M."/>
            <person name="Myrie A."/>
        </authorList>
    </citation>
    <scope>NUCLEOTIDE SEQUENCE [LARGE SCALE GENOMIC DNA]</scope>
    <source>
        <strain evidence="1">JA-Hopewell-2020-01-JO</strain>
        <tissue evidence="1">Whole body</tissue>
    </source>
</reference>
<keyword evidence="2" id="KW-1185">Reference proteome</keyword>
<protein>
    <recommendedName>
        <fullName evidence="3">Nuclear apoptosis-inducing factor 1</fullName>
    </recommendedName>
</protein>
<sequence>MDPKMPNKGATVLRTWLPRNDIFITYLEQNKELVAPKQPLSNLPDIELKWQALANLLNDEKGAKKTVKQWKEAWNELKTNTKRKAREIKFDFTGTGGESKKVKDLTQQEERVMSLLSNIVVEGIPLLPETDVCEENLEENNNNSGPSKEVEFEIITSNKENLEFSGEQVVEEFILVPANNENAGKLDTTNKILNNVRRREAKFKKIQRKANPMQQVVQNHESCLKEVANSNCEITKALLELSRSVGRNTRRIRSCSAVLALKF</sequence>
<evidence type="ECO:0000313" key="2">
    <source>
        <dbReference type="Proteomes" id="UP001566132"/>
    </source>
</evidence>
<dbReference type="EMBL" id="JBDJPC010000004">
    <property type="protein sequence ID" value="KAL1505160.1"/>
    <property type="molecule type" value="Genomic_DNA"/>
</dbReference>
<gene>
    <name evidence="1" type="ORF">ABEB36_004782</name>
</gene>
<evidence type="ECO:0008006" key="3">
    <source>
        <dbReference type="Google" id="ProtNLM"/>
    </source>
</evidence>
<organism evidence="1 2">
    <name type="scientific">Hypothenemus hampei</name>
    <name type="common">Coffee berry borer</name>
    <dbReference type="NCBI Taxonomy" id="57062"/>
    <lineage>
        <taxon>Eukaryota</taxon>
        <taxon>Metazoa</taxon>
        <taxon>Ecdysozoa</taxon>
        <taxon>Arthropoda</taxon>
        <taxon>Hexapoda</taxon>
        <taxon>Insecta</taxon>
        <taxon>Pterygota</taxon>
        <taxon>Neoptera</taxon>
        <taxon>Endopterygota</taxon>
        <taxon>Coleoptera</taxon>
        <taxon>Polyphaga</taxon>
        <taxon>Cucujiformia</taxon>
        <taxon>Curculionidae</taxon>
        <taxon>Scolytinae</taxon>
        <taxon>Hypothenemus</taxon>
    </lineage>
</organism>
<comment type="caution">
    <text evidence="1">The sequence shown here is derived from an EMBL/GenBank/DDBJ whole genome shotgun (WGS) entry which is preliminary data.</text>
</comment>
<dbReference type="Proteomes" id="UP001566132">
    <property type="component" value="Unassembled WGS sequence"/>
</dbReference>
<evidence type="ECO:0000313" key="1">
    <source>
        <dbReference type="EMBL" id="KAL1505160.1"/>
    </source>
</evidence>
<dbReference type="AlphaFoldDB" id="A0ABD1EYB8"/>